<dbReference type="EMBL" id="JAFCMP010000036">
    <property type="protein sequence ID" value="KAG5190240.1"/>
    <property type="molecule type" value="Genomic_DNA"/>
</dbReference>
<name>A0A836CKS8_9STRA</name>
<evidence type="ECO:0008006" key="4">
    <source>
        <dbReference type="Google" id="ProtNLM"/>
    </source>
</evidence>
<comment type="caution">
    <text evidence="2">The sequence shown here is derived from an EMBL/GenBank/DDBJ whole genome shotgun (WGS) entry which is preliminary data.</text>
</comment>
<sequence length="1400" mass="143603">MATAAAPVRKIPVLHVHVISARNVPTAAGDVSFITMRYNGVKVGTTRNFDQQPGSKRPLFDERFVIEEPLTPAPEPRGAHAGVTFELWAGPPAPPHRRRAAGAAALSVARHEPQDLYDDLLYDSVRVAKAAVSSARRRLAAAGQRVSENLSAASAAPAAGGGGGRALLATCTVGPRVLVDLASRPYPVELPLRAAGDRWGAARAVLRVRLTMVRLQLWLLGASGFCAPVPPGDPPLALRVTWRGRELAVPRHASWTQGFCLNPSVNGLMVVTVWFRHAATDGAAAAGDARSGGGAHGLRCHAGAGAVNAQQRRASQAAADGSRRRESYFFGRESGGGDGDASPAAGSAHAAAAAAHHHHWPAPSPRLAGGSSGGGRAACRRSSHSPAEYPPPWSPPSAHSPRRPWSPLWSPPYSPSPLSAGGGIGGSAEHRRRSSALIAAAAAAAAGAADAHEHHQHHHQQQQQQAPPLSPLARQWLERALHTAPPSSAVAAAADSGTGDGGGSGTGDGGGSGTGGGGAAAAGAWMWPRSEEVRVEVGRAMHLSTYDAQGLADALNGAAGGGGGGGGGDDAAAAAAAGGAAAAARQNPIAEGFAGWRAAGLRCHWDARARRFTLYSTARAHVAAFVLHGARSTLAARLLGFAPRDYASALSDAPLPLGGDGGGAARCQCVVGDAAPAPLDSPKWFEVVWGPSALELLRAPGTLEVEVWGPRSAAAAVSSSSAAAAAPAAAATTAAPPAAAPASPCSAAGRFSRRTQLLGRAVLPAEQLRALAAASAAADTETALALERPGRAPAVLQRWRATRRGAVAAAPAPAAPAPAHGEEGAATGAHEGGVLPRLIPGLDASADVAAGGGGGGGGSDAGGGGGSSAASDAESAVVGVVNVSVRLRDESQLLVKVLQRVATTPPSSTQRAGARARGPNAAAERVRAATGPDRPPLCRCAPPHHCAAGPAPAPPRTQQHAPLRRRRRCVRTAGGRCRGTSAWRASGGARARAEAARRWMMLPGRSALRTALEVLDLLLLAAYAAVMLATAVQRHRCALDWACDASADARLAALAAWQGALDAALTASSALGVAVSLRTGYIGADGAVVVDPRRVAWRYATTRAGLDLLCALPHNALRECALRGERLCDAPLRRCAVAARALPAAPAAAAARASLVDCAAGQAPVQCAPATRSARYRSSRCMSKVLGDEWFEGEAWTADSGGDGKVAPETPLALLVFRLGRKLHWRGLNAFVQGRRTLLHALLGAPPPRRSAVGKIWNRTRVTKRWVHRVFEYKLLAYVKLAGSLARTLRLLAGAAALVPRMARVLRLGLGAARSVASSYRGLSEDDAVLLVQRRVRQHFARRLAERLRRRLDLRSGGGGSVCSDGGGRDARAASAAAARPAPGATRPWPLPPALLRHHR</sequence>
<feature type="compositionally biased region" description="Low complexity" evidence="1">
    <location>
        <begin position="824"/>
        <end position="834"/>
    </location>
</feature>
<gene>
    <name evidence="2" type="ORF">JKP88DRAFT_299236</name>
</gene>
<evidence type="ECO:0000313" key="2">
    <source>
        <dbReference type="EMBL" id="KAG5190240.1"/>
    </source>
</evidence>
<feature type="region of interest" description="Disordered" evidence="1">
    <location>
        <begin position="903"/>
        <end position="923"/>
    </location>
</feature>
<feature type="region of interest" description="Disordered" evidence="1">
    <location>
        <begin position="807"/>
        <end position="838"/>
    </location>
</feature>
<dbReference type="OrthoDB" id="10424112at2759"/>
<evidence type="ECO:0000256" key="1">
    <source>
        <dbReference type="SAM" id="MobiDB-lite"/>
    </source>
</evidence>
<feature type="compositionally biased region" description="Low complexity" evidence="1">
    <location>
        <begin position="1373"/>
        <end position="1385"/>
    </location>
</feature>
<feature type="region of interest" description="Disordered" evidence="1">
    <location>
        <begin position="948"/>
        <end position="969"/>
    </location>
</feature>
<reference evidence="2" key="1">
    <citation type="submission" date="2021-02" db="EMBL/GenBank/DDBJ databases">
        <title>First Annotated Genome of the Yellow-green Alga Tribonema minus.</title>
        <authorList>
            <person name="Mahan K.M."/>
        </authorList>
    </citation>
    <scope>NUCLEOTIDE SEQUENCE</scope>
    <source>
        <strain evidence="2">UTEX B ZZ1240</strain>
    </source>
</reference>
<protein>
    <recommendedName>
        <fullName evidence="4">C2 domain-containing protein</fullName>
    </recommendedName>
</protein>
<feature type="compositionally biased region" description="Low complexity" evidence="1">
    <location>
        <begin position="340"/>
        <end position="354"/>
    </location>
</feature>
<accession>A0A836CKS8</accession>
<feature type="compositionally biased region" description="Low complexity" evidence="1">
    <location>
        <begin position="911"/>
        <end position="923"/>
    </location>
</feature>
<feature type="region of interest" description="Disordered" evidence="1">
    <location>
        <begin position="1355"/>
        <end position="1400"/>
    </location>
</feature>
<feature type="compositionally biased region" description="Gly residues" evidence="1">
    <location>
        <begin position="850"/>
        <end position="867"/>
    </location>
</feature>
<feature type="compositionally biased region" description="Gly residues" evidence="1">
    <location>
        <begin position="498"/>
        <end position="520"/>
    </location>
</feature>
<feature type="compositionally biased region" description="Low complexity" evidence="1">
    <location>
        <begin position="309"/>
        <end position="320"/>
    </location>
</feature>
<proteinExistence type="predicted"/>
<evidence type="ECO:0000313" key="3">
    <source>
        <dbReference type="Proteomes" id="UP000664859"/>
    </source>
</evidence>
<feature type="region of interest" description="Disordered" evidence="1">
    <location>
        <begin position="484"/>
        <end position="522"/>
    </location>
</feature>
<organism evidence="2 3">
    <name type="scientific">Tribonema minus</name>
    <dbReference type="NCBI Taxonomy" id="303371"/>
    <lineage>
        <taxon>Eukaryota</taxon>
        <taxon>Sar</taxon>
        <taxon>Stramenopiles</taxon>
        <taxon>Ochrophyta</taxon>
        <taxon>PX clade</taxon>
        <taxon>Xanthophyceae</taxon>
        <taxon>Tribonematales</taxon>
        <taxon>Tribonemataceae</taxon>
        <taxon>Tribonema</taxon>
    </lineage>
</organism>
<feature type="region of interest" description="Disordered" evidence="1">
    <location>
        <begin position="309"/>
        <end position="403"/>
    </location>
</feature>
<dbReference type="PROSITE" id="PS50096">
    <property type="entry name" value="IQ"/>
    <property type="match status" value="1"/>
</dbReference>
<keyword evidence="3" id="KW-1185">Reference proteome</keyword>
<dbReference type="Proteomes" id="UP000664859">
    <property type="component" value="Unassembled WGS sequence"/>
</dbReference>
<feature type="region of interest" description="Disordered" evidence="1">
    <location>
        <begin position="850"/>
        <end position="871"/>
    </location>
</feature>
<feature type="region of interest" description="Disordered" evidence="1">
    <location>
        <begin position="445"/>
        <end position="468"/>
    </location>
</feature>